<dbReference type="Proteomes" id="UP001432401">
    <property type="component" value="Unassembled WGS sequence"/>
</dbReference>
<keyword evidence="3" id="KW-1185">Reference proteome</keyword>
<proteinExistence type="predicted"/>
<organism evidence="2 3">
    <name type="scientific">Nocardiopsis tropica</name>
    <dbReference type="NCBI Taxonomy" id="109330"/>
    <lineage>
        <taxon>Bacteria</taxon>
        <taxon>Bacillati</taxon>
        <taxon>Actinomycetota</taxon>
        <taxon>Actinomycetes</taxon>
        <taxon>Streptosporangiales</taxon>
        <taxon>Nocardiopsidaceae</taxon>
        <taxon>Nocardiopsis</taxon>
    </lineage>
</organism>
<comment type="caution">
    <text evidence="2">The sequence shown here is derived from an EMBL/GenBank/DDBJ whole genome shotgun (WGS) entry which is preliminary data.</text>
</comment>
<name>A0ABV1ZXR6_9ACTN</name>
<evidence type="ECO:0000313" key="3">
    <source>
        <dbReference type="Proteomes" id="UP001432401"/>
    </source>
</evidence>
<evidence type="ECO:0000256" key="1">
    <source>
        <dbReference type="SAM" id="SignalP"/>
    </source>
</evidence>
<dbReference type="RefSeq" id="WP_352984861.1">
    <property type="nucleotide sequence ID" value="NZ_JBEQNA010000010.1"/>
</dbReference>
<protein>
    <submittedName>
        <fullName evidence="2">Uncharacterized protein</fullName>
    </submittedName>
</protein>
<keyword evidence="1" id="KW-0732">Signal</keyword>
<reference evidence="2 3" key="1">
    <citation type="submission" date="2024-06" db="EMBL/GenBank/DDBJ databases">
        <authorList>
            <person name="Bataeva Y.V."/>
            <person name="Grigorian L.N."/>
            <person name="Solomentsev V.I."/>
        </authorList>
    </citation>
    <scope>NUCLEOTIDE SEQUENCE [LARGE SCALE GENOMIC DNA]</scope>
    <source>
        <strain evidence="3">SCPM-O-B-12605 (RCAM04882)</strain>
    </source>
</reference>
<sequence>MSRVLATLALSASLVGAAIAPAAAAAEDHAGMGVLTDVIPAVLFGGTTSQA</sequence>
<accession>A0ABV1ZXR6</accession>
<evidence type="ECO:0000313" key="2">
    <source>
        <dbReference type="EMBL" id="MES0835912.1"/>
    </source>
</evidence>
<gene>
    <name evidence="2" type="ORF">ABUK86_19200</name>
</gene>
<feature type="signal peptide" evidence="1">
    <location>
        <begin position="1"/>
        <end position="25"/>
    </location>
</feature>
<feature type="chain" id="PRO_5047536776" evidence="1">
    <location>
        <begin position="26"/>
        <end position="51"/>
    </location>
</feature>
<dbReference type="EMBL" id="JBEQNB010000010">
    <property type="protein sequence ID" value="MES0835912.1"/>
    <property type="molecule type" value="Genomic_DNA"/>
</dbReference>